<reference evidence="1" key="1">
    <citation type="submission" date="2014-05" db="EMBL/GenBank/DDBJ databases">
        <authorList>
            <person name="Chronopoulou M."/>
        </authorList>
    </citation>
    <scope>NUCLEOTIDE SEQUENCE</scope>
    <source>
        <tissue evidence="1">Whole organism</tissue>
    </source>
</reference>
<organism evidence="1">
    <name type="scientific">Lepeophtheirus salmonis</name>
    <name type="common">Salmon louse</name>
    <name type="synonym">Caligus salmonis</name>
    <dbReference type="NCBI Taxonomy" id="72036"/>
    <lineage>
        <taxon>Eukaryota</taxon>
        <taxon>Metazoa</taxon>
        <taxon>Ecdysozoa</taxon>
        <taxon>Arthropoda</taxon>
        <taxon>Crustacea</taxon>
        <taxon>Multicrustacea</taxon>
        <taxon>Hexanauplia</taxon>
        <taxon>Copepoda</taxon>
        <taxon>Siphonostomatoida</taxon>
        <taxon>Caligidae</taxon>
        <taxon>Lepeophtheirus</taxon>
    </lineage>
</organism>
<accession>A0A0K2VFC5</accession>
<name>A0A0K2VFC5_LEPSM</name>
<dbReference type="AlphaFoldDB" id="A0A0K2VFC5"/>
<dbReference type="EMBL" id="HACA01031847">
    <property type="protein sequence ID" value="CDW49208.1"/>
    <property type="molecule type" value="Transcribed_RNA"/>
</dbReference>
<evidence type="ECO:0000313" key="1">
    <source>
        <dbReference type="EMBL" id="CDW49208.1"/>
    </source>
</evidence>
<protein>
    <submittedName>
        <fullName evidence="1">Uncharacterized protein</fullName>
    </submittedName>
</protein>
<proteinExistence type="predicted"/>
<sequence length="35" mass="4023">MGTKPRTARVAFSSLHLYLEFSNCCVLVFQLFTKN</sequence>